<evidence type="ECO:0000313" key="10">
    <source>
        <dbReference type="Proteomes" id="UP000275267"/>
    </source>
</evidence>
<dbReference type="SMART" id="SM00148">
    <property type="entry name" value="PLCXc"/>
    <property type="match status" value="1"/>
</dbReference>
<dbReference type="InterPro" id="IPR005135">
    <property type="entry name" value="Endo/exonuclease/phosphatase"/>
</dbReference>
<dbReference type="GO" id="GO:0006281">
    <property type="term" value="P:DNA repair"/>
    <property type="evidence" value="ECO:0007669"/>
    <property type="project" value="InterPro"/>
</dbReference>
<dbReference type="Pfam" id="PF03372">
    <property type="entry name" value="Exo_endo_phos"/>
    <property type="match status" value="1"/>
</dbReference>
<evidence type="ECO:0000256" key="7">
    <source>
        <dbReference type="SAM" id="MobiDB-lite"/>
    </source>
</evidence>
<feature type="site" description="Transition state stabilizer" evidence="6">
    <location>
        <position position="183"/>
    </location>
</feature>
<dbReference type="SUPFAM" id="SSF51695">
    <property type="entry name" value="PLC-like phosphodiesterases"/>
    <property type="match status" value="1"/>
</dbReference>
<dbReference type="Proteomes" id="UP000275267">
    <property type="component" value="Unassembled WGS sequence"/>
</dbReference>
<dbReference type="Gene3D" id="3.20.20.190">
    <property type="entry name" value="Phosphatidylinositol (PI) phosphodiesterase"/>
    <property type="match status" value="1"/>
</dbReference>
<keyword evidence="4 5" id="KW-0460">Magnesium</keyword>
<dbReference type="GO" id="GO:0008081">
    <property type="term" value="F:phosphoric diester hydrolase activity"/>
    <property type="evidence" value="ECO:0007669"/>
    <property type="project" value="InterPro"/>
</dbReference>
<keyword evidence="9" id="KW-0456">Lyase</keyword>
<sequence>MVKIVTYNVNGLRPRVAQHGSLRRLLDADIICFQETKLSRQDLSADVIMAERYEAFVSCNRSAKGRGAYSGVATFCRVTSVFSSQEVALPVAAEEGFTGLQDYAKNSEIVGDFVIATPVEEEGLGEITREDLLRVDNEGRCIITDHVLFNIYGPAVEEDDKERKRWEHLLALGKRVFVVGDLNIAPASLDRCDAPPGFEKQMFREWLREHGGPFFDAFRSKHPERWKGGRSSKLEGSDHIPVYILLKEIPELPVHNIPPSAARYLPEVRGRQQSIVSFFNKGKAYELQDAGRLVLSEDTVNYSYCSDGLENKTIAKEGLAAAKGGNLPSLMCKGGGLDQWRNEGMSGISHNSQKNSPSGTKGVPNKKIKRNLSSQPTIKSFFQPPRSKTVNVGTSTLVTSVETIHCVNQTCVPNDDSLPESMQCTTSGAEDQDNTNVSSCSLSTDRCNAASLEWQRIQQKMKMTLPRCKGHREPCIPRSVKKGPNIGQLFYVCPRAQVKEFICAQSMLLSDSDNLTVPVATGYRTVSGFEAACAVYAKFGTNPYSDADVQVRARGSEDPIFIMAASNSSSAGKNGTNPLEAMGAFFSKQVDRRKLVTTEKQALATRLSASGDAFPGSEHRPADRKRWMEELGADRVRVHQVVWPGTHDSATSKIGVPLVTRPFAQCQSMSVYEQLSMGTRVIDVRVQEERRVCHGILATYPVDVVLDDVRRFLGETESEVVILEVRTEFGHEDPPEFDKFLVDKLGEEHLIPQDEAVFHKTIAELLPRRVICVWKPRKSPAPKPGAPLWSAGYLKDNWIDTDLPETKFESNLKFLGQQPPVADRRFFYRVENTVTPKADNPVLCVWPVTKRIHGYARLFIAEAFAKGLGDKLQVFSTDFIDGDFVDACVGVTKARVDGTA</sequence>
<dbReference type="InterPro" id="IPR017946">
    <property type="entry name" value="PLC-like_Pdiesterase_TIM-brl"/>
</dbReference>
<dbReference type="PROSITE" id="PS50007">
    <property type="entry name" value="PIPLC_X_DOMAIN"/>
    <property type="match status" value="1"/>
</dbReference>
<organism evidence="9 10">
    <name type="scientific">Panicum miliaceum</name>
    <name type="common">Proso millet</name>
    <name type="synonym">Broomcorn millet</name>
    <dbReference type="NCBI Taxonomy" id="4540"/>
    <lineage>
        <taxon>Eukaryota</taxon>
        <taxon>Viridiplantae</taxon>
        <taxon>Streptophyta</taxon>
        <taxon>Embryophyta</taxon>
        <taxon>Tracheophyta</taxon>
        <taxon>Spermatophyta</taxon>
        <taxon>Magnoliopsida</taxon>
        <taxon>Liliopsida</taxon>
        <taxon>Poales</taxon>
        <taxon>Poaceae</taxon>
        <taxon>PACMAD clade</taxon>
        <taxon>Panicoideae</taxon>
        <taxon>Panicodae</taxon>
        <taxon>Paniceae</taxon>
        <taxon>Panicinae</taxon>
        <taxon>Panicum</taxon>
        <taxon>Panicum sect. Panicum</taxon>
    </lineage>
</organism>
<comment type="cofactor">
    <cofactor evidence="5">
        <name>Mg(2+)</name>
        <dbReference type="ChEBI" id="CHEBI:18420"/>
    </cofactor>
    <cofactor evidence="5">
        <name>Mn(2+)</name>
        <dbReference type="ChEBI" id="CHEBI:29035"/>
    </cofactor>
    <text evidence="5">Probably binds two magnesium or manganese ions per subunit.</text>
</comment>
<keyword evidence="3" id="KW-0378">Hydrolase</keyword>
<evidence type="ECO:0000256" key="1">
    <source>
        <dbReference type="ARBA" id="ARBA00007092"/>
    </source>
</evidence>
<dbReference type="AlphaFoldDB" id="A0A3L6TAR4"/>
<keyword evidence="2 5" id="KW-0479">Metal-binding</keyword>
<dbReference type="PANTHER" id="PTHR13593:SF113">
    <property type="entry name" value="SI:DKEY-266F7.9"/>
    <property type="match status" value="1"/>
</dbReference>
<dbReference type="Pfam" id="PF00388">
    <property type="entry name" value="PI-PLC-X"/>
    <property type="match status" value="1"/>
</dbReference>
<evidence type="ECO:0000259" key="8">
    <source>
        <dbReference type="SMART" id="SM00148"/>
    </source>
</evidence>
<feature type="binding site" evidence="5">
    <location>
        <position position="35"/>
    </location>
    <ligand>
        <name>Mg(2+)</name>
        <dbReference type="ChEBI" id="CHEBI:18420"/>
        <label>1</label>
    </ligand>
</feature>
<feature type="binding site" evidence="5">
    <location>
        <position position="8"/>
    </location>
    <ligand>
        <name>Mg(2+)</name>
        <dbReference type="ChEBI" id="CHEBI:18420"/>
        <label>1</label>
    </ligand>
</feature>
<reference evidence="10" key="1">
    <citation type="journal article" date="2019" name="Nat. Commun.">
        <title>The genome of broomcorn millet.</title>
        <authorList>
            <person name="Zou C."/>
            <person name="Miki D."/>
            <person name="Li D."/>
            <person name="Tang Q."/>
            <person name="Xiao L."/>
            <person name="Rajput S."/>
            <person name="Deng P."/>
            <person name="Jia W."/>
            <person name="Huang R."/>
            <person name="Zhang M."/>
            <person name="Sun Y."/>
            <person name="Hu J."/>
            <person name="Fu X."/>
            <person name="Schnable P.S."/>
            <person name="Li F."/>
            <person name="Zhang H."/>
            <person name="Feng B."/>
            <person name="Zhu X."/>
            <person name="Liu R."/>
            <person name="Schnable J.C."/>
            <person name="Zhu J.-K."/>
            <person name="Zhang H."/>
        </authorList>
    </citation>
    <scope>NUCLEOTIDE SEQUENCE [LARGE SCALE GENOMIC DNA]</scope>
</reference>
<dbReference type="GO" id="GO:0016829">
    <property type="term" value="F:lyase activity"/>
    <property type="evidence" value="ECO:0007669"/>
    <property type="project" value="UniProtKB-KW"/>
</dbReference>
<dbReference type="EMBL" id="PQIB02000002">
    <property type="protein sequence ID" value="RLN35405.1"/>
    <property type="molecule type" value="Genomic_DNA"/>
</dbReference>
<evidence type="ECO:0000256" key="2">
    <source>
        <dbReference type="ARBA" id="ARBA00022723"/>
    </source>
</evidence>
<dbReference type="InterPro" id="IPR036691">
    <property type="entry name" value="Endo/exonu/phosph_ase_sf"/>
</dbReference>
<dbReference type="GO" id="GO:0004518">
    <property type="term" value="F:nuclease activity"/>
    <property type="evidence" value="ECO:0007669"/>
    <property type="project" value="InterPro"/>
</dbReference>
<feature type="region of interest" description="Disordered" evidence="7">
    <location>
        <begin position="341"/>
        <end position="370"/>
    </location>
</feature>
<dbReference type="PROSITE" id="PS51435">
    <property type="entry name" value="AP_NUCLEASE_F1_4"/>
    <property type="match status" value="1"/>
</dbReference>
<dbReference type="Gene3D" id="3.60.10.10">
    <property type="entry name" value="Endonuclease/exonuclease/phosphatase"/>
    <property type="match status" value="1"/>
</dbReference>
<feature type="binding site" evidence="5">
    <location>
        <position position="181"/>
    </location>
    <ligand>
        <name>Mg(2+)</name>
        <dbReference type="ChEBI" id="CHEBI:18420"/>
        <label>1</label>
    </ligand>
</feature>
<dbReference type="GO" id="GO:0046872">
    <property type="term" value="F:metal ion binding"/>
    <property type="evidence" value="ECO:0007669"/>
    <property type="project" value="UniProtKB-KW"/>
</dbReference>
<dbReference type="InterPro" id="IPR004808">
    <property type="entry name" value="AP_endonuc_1"/>
</dbReference>
<dbReference type="InterPro" id="IPR000909">
    <property type="entry name" value="PLipase_C_PInositol-sp_X_dom"/>
</dbReference>
<feature type="binding site" evidence="5">
    <location>
        <position position="183"/>
    </location>
    <ligand>
        <name>Mg(2+)</name>
        <dbReference type="ChEBI" id="CHEBI:18420"/>
        <label>1</label>
    </ligand>
</feature>
<dbReference type="SUPFAM" id="SSF56219">
    <property type="entry name" value="DNase I-like"/>
    <property type="match status" value="1"/>
</dbReference>
<dbReference type="InterPro" id="IPR051057">
    <property type="entry name" value="PI-PLC_domain"/>
</dbReference>
<evidence type="ECO:0000256" key="4">
    <source>
        <dbReference type="ARBA" id="ARBA00022842"/>
    </source>
</evidence>
<comment type="similarity">
    <text evidence="1">Belongs to the DNA repair enzymes AP/ExoA family.</text>
</comment>
<evidence type="ECO:0000256" key="5">
    <source>
        <dbReference type="PIRSR" id="PIRSR604808-2"/>
    </source>
</evidence>
<evidence type="ECO:0000256" key="6">
    <source>
        <dbReference type="PIRSR" id="PIRSR604808-3"/>
    </source>
</evidence>
<protein>
    <submittedName>
        <fullName evidence="9">DNA-(Apurinic or apyrimidinic site) lyase 2 isoform X2</fullName>
    </submittedName>
</protein>
<dbReference type="STRING" id="4540.A0A3L6TAR4"/>
<feature type="domain" description="Phosphatidylinositol-specific phospholipase C X" evidence="8">
    <location>
        <begin position="639"/>
        <end position="775"/>
    </location>
</feature>
<accession>A0A3L6TAR4</accession>
<evidence type="ECO:0000256" key="3">
    <source>
        <dbReference type="ARBA" id="ARBA00022801"/>
    </source>
</evidence>
<comment type="caution">
    <text evidence="9">The sequence shown here is derived from an EMBL/GenBank/DDBJ whole genome shotgun (WGS) entry which is preliminary data.</text>
</comment>
<dbReference type="GO" id="GO:0006629">
    <property type="term" value="P:lipid metabolic process"/>
    <property type="evidence" value="ECO:0007669"/>
    <property type="project" value="InterPro"/>
</dbReference>
<dbReference type="PANTHER" id="PTHR13593">
    <property type="match status" value="1"/>
</dbReference>
<dbReference type="OrthoDB" id="391817at2759"/>
<evidence type="ECO:0000313" key="9">
    <source>
        <dbReference type="EMBL" id="RLN35405.1"/>
    </source>
</evidence>
<dbReference type="CDD" id="cd08619">
    <property type="entry name" value="PI-PLCXDc_plant"/>
    <property type="match status" value="1"/>
</dbReference>
<feature type="compositionally biased region" description="Polar residues" evidence="7">
    <location>
        <begin position="348"/>
        <end position="359"/>
    </location>
</feature>
<keyword evidence="10" id="KW-1185">Reference proteome</keyword>
<keyword evidence="5" id="KW-0464">Manganese</keyword>
<name>A0A3L6TAR4_PANMI</name>
<gene>
    <name evidence="9" type="ORF">C2845_PM03G04530</name>
</gene>
<proteinExistence type="inferred from homology"/>